<dbReference type="InterPro" id="IPR051120">
    <property type="entry name" value="ABC_AA/LPS_Transport"/>
</dbReference>
<dbReference type="PATRIC" id="fig|937777.3.peg.2023"/>
<evidence type="ECO:0000313" key="6">
    <source>
        <dbReference type="Proteomes" id="UP000010467"/>
    </source>
</evidence>
<dbReference type="Proteomes" id="UP000010467">
    <property type="component" value="Chromosome"/>
</dbReference>
<dbReference type="KEGG" id="dpd:Deipe_2016"/>
<gene>
    <name evidence="5" type="ordered locus">Deipe_2016</name>
</gene>
<evidence type="ECO:0000256" key="2">
    <source>
        <dbReference type="ARBA" id="ARBA00022741"/>
    </source>
</evidence>
<dbReference type="InterPro" id="IPR003439">
    <property type="entry name" value="ABC_transporter-like_ATP-bd"/>
</dbReference>
<dbReference type="RefSeq" id="WP_015235818.1">
    <property type="nucleotide sequence ID" value="NC_019793.1"/>
</dbReference>
<dbReference type="CDD" id="cd03219">
    <property type="entry name" value="ABC_Mj1267_LivG_branched"/>
    <property type="match status" value="1"/>
</dbReference>
<dbReference type="SMART" id="SM00382">
    <property type="entry name" value="AAA"/>
    <property type="match status" value="1"/>
</dbReference>
<dbReference type="GO" id="GO:0005524">
    <property type="term" value="F:ATP binding"/>
    <property type="evidence" value="ECO:0007669"/>
    <property type="project" value="UniProtKB-KW"/>
</dbReference>
<dbReference type="InterPro" id="IPR032823">
    <property type="entry name" value="BCA_ABC_TP_C"/>
</dbReference>
<dbReference type="AlphaFoldDB" id="L0A0U2"/>
<dbReference type="HOGENOM" id="CLU_000604_1_2_0"/>
<dbReference type="GO" id="GO:0015808">
    <property type="term" value="P:L-alanine transport"/>
    <property type="evidence" value="ECO:0007669"/>
    <property type="project" value="TreeGrafter"/>
</dbReference>
<dbReference type="Gene3D" id="3.40.50.300">
    <property type="entry name" value="P-loop containing nucleotide triphosphate hydrolases"/>
    <property type="match status" value="1"/>
</dbReference>
<proteinExistence type="predicted"/>
<dbReference type="PANTHER" id="PTHR45772">
    <property type="entry name" value="CONSERVED COMPONENT OF ABC TRANSPORTER FOR NATURAL AMINO ACIDS-RELATED"/>
    <property type="match status" value="1"/>
</dbReference>
<dbReference type="GO" id="GO:0015188">
    <property type="term" value="F:L-isoleucine transmembrane transporter activity"/>
    <property type="evidence" value="ECO:0007669"/>
    <property type="project" value="TreeGrafter"/>
</dbReference>
<accession>L0A0U2</accession>
<dbReference type="SUPFAM" id="SSF52540">
    <property type="entry name" value="P-loop containing nucleoside triphosphate hydrolases"/>
    <property type="match status" value="1"/>
</dbReference>
<evidence type="ECO:0000256" key="3">
    <source>
        <dbReference type="ARBA" id="ARBA00022840"/>
    </source>
</evidence>
<organism evidence="5 6">
    <name type="scientific">Deinococcus peraridilitoris (strain DSM 19664 / LMG 22246 / CIP 109416 / KR-200)</name>
    <dbReference type="NCBI Taxonomy" id="937777"/>
    <lineage>
        <taxon>Bacteria</taxon>
        <taxon>Thermotogati</taxon>
        <taxon>Deinococcota</taxon>
        <taxon>Deinococci</taxon>
        <taxon>Deinococcales</taxon>
        <taxon>Deinococcaceae</taxon>
        <taxon>Deinococcus</taxon>
    </lineage>
</organism>
<dbReference type="STRING" id="937777.Deipe_2016"/>
<dbReference type="Pfam" id="PF12399">
    <property type="entry name" value="BCA_ABC_TP_C"/>
    <property type="match status" value="1"/>
</dbReference>
<dbReference type="GO" id="GO:1903805">
    <property type="term" value="P:L-valine import across plasma membrane"/>
    <property type="evidence" value="ECO:0007669"/>
    <property type="project" value="TreeGrafter"/>
</dbReference>
<keyword evidence="2" id="KW-0547">Nucleotide-binding</keyword>
<sequence length="264" mass="28176">MSAPTASTVPLLRAQNLAKRFGGLMAVADISFDLYGGEILAVIGPNGAGKTTLLNLLSGLYRPTTGQLQLMGRDVTNLSMEERCHLGLGRAFQIVRPFPEMTVLENVTVGALFGKSGTSLGTARAQAWELLEFTGLSAHADKPAHELTLLQDKRLEVARALATQPKVLLLDEVMAGLRPGESQEAVELVRRVQAGGVSVLFIEHIMPVVRDLAHRVVVMDAGRVLAQGTYAQVVREPRVIEAYLGSEMSSEVGVEAEVASGAGH</sequence>
<dbReference type="InterPro" id="IPR003593">
    <property type="entry name" value="AAA+_ATPase"/>
</dbReference>
<dbReference type="PROSITE" id="PS50893">
    <property type="entry name" value="ABC_TRANSPORTER_2"/>
    <property type="match status" value="1"/>
</dbReference>
<reference evidence="6" key="1">
    <citation type="submission" date="2012-03" db="EMBL/GenBank/DDBJ databases">
        <title>Complete sequence of chromosome of Deinococcus peraridilitoris DSM 19664.</title>
        <authorList>
            <person name="Lucas S."/>
            <person name="Copeland A."/>
            <person name="Lapidus A."/>
            <person name="Glavina del Rio T."/>
            <person name="Dalin E."/>
            <person name="Tice H."/>
            <person name="Bruce D."/>
            <person name="Goodwin L."/>
            <person name="Pitluck S."/>
            <person name="Peters L."/>
            <person name="Mikhailova N."/>
            <person name="Lu M."/>
            <person name="Kyrpides N."/>
            <person name="Mavromatis K."/>
            <person name="Ivanova N."/>
            <person name="Brettin T."/>
            <person name="Detter J.C."/>
            <person name="Han C."/>
            <person name="Larimer F."/>
            <person name="Land M."/>
            <person name="Hauser L."/>
            <person name="Markowitz V."/>
            <person name="Cheng J.-F."/>
            <person name="Hugenholtz P."/>
            <person name="Woyke T."/>
            <person name="Wu D."/>
            <person name="Pukall R."/>
            <person name="Steenblock K."/>
            <person name="Brambilla E."/>
            <person name="Klenk H.-P."/>
            <person name="Eisen J.A."/>
        </authorList>
    </citation>
    <scope>NUCLEOTIDE SEQUENCE [LARGE SCALE GENOMIC DNA]</scope>
    <source>
        <strain evidence="6">DSM 19664 / LMG 22246 / CIP 109416 / KR-200</strain>
    </source>
</reference>
<keyword evidence="6" id="KW-1185">Reference proteome</keyword>
<evidence type="ECO:0000313" key="5">
    <source>
        <dbReference type="EMBL" id="AFZ67513.1"/>
    </source>
</evidence>
<evidence type="ECO:0000259" key="4">
    <source>
        <dbReference type="PROSITE" id="PS50893"/>
    </source>
</evidence>
<keyword evidence="1" id="KW-0813">Transport</keyword>
<dbReference type="GO" id="GO:0042941">
    <property type="term" value="P:D-alanine transmembrane transport"/>
    <property type="evidence" value="ECO:0007669"/>
    <property type="project" value="TreeGrafter"/>
</dbReference>
<dbReference type="EMBL" id="CP003382">
    <property type="protein sequence ID" value="AFZ67513.1"/>
    <property type="molecule type" value="Genomic_DNA"/>
</dbReference>
<dbReference type="eggNOG" id="COG0411">
    <property type="taxonomic scope" value="Bacteria"/>
</dbReference>
<name>L0A0U2_DEIPD</name>
<dbReference type="GO" id="GO:0015192">
    <property type="term" value="F:L-phenylalanine transmembrane transporter activity"/>
    <property type="evidence" value="ECO:0007669"/>
    <property type="project" value="TreeGrafter"/>
</dbReference>
<feature type="domain" description="ABC transporter" evidence="4">
    <location>
        <begin position="12"/>
        <end position="246"/>
    </location>
</feature>
<keyword evidence="3" id="KW-0067">ATP-binding</keyword>
<dbReference type="GO" id="GO:0005304">
    <property type="term" value="F:L-valine transmembrane transporter activity"/>
    <property type="evidence" value="ECO:0007669"/>
    <property type="project" value="TreeGrafter"/>
</dbReference>
<dbReference type="OrthoDB" id="60490at2"/>
<dbReference type="GO" id="GO:0005886">
    <property type="term" value="C:plasma membrane"/>
    <property type="evidence" value="ECO:0007669"/>
    <property type="project" value="TreeGrafter"/>
</dbReference>
<dbReference type="InterPro" id="IPR027417">
    <property type="entry name" value="P-loop_NTPase"/>
</dbReference>
<protein>
    <submittedName>
        <fullName evidence="5">ABC-type branched-chain amino acid transport systems, ATPase component</fullName>
    </submittedName>
</protein>
<dbReference type="GO" id="GO:1903806">
    <property type="term" value="P:L-isoleucine import across plasma membrane"/>
    <property type="evidence" value="ECO:0007669"/>
    <property type="project" value="TreeGrafter"/>
</dbReference>
<evidence type="ECO:0000256" key="1">
    <source>
        <dbReference type="ARBA" id="ARBA00022448"/>
    </source>
</evidence>
<dbReference type="PANTHER" id="PTHR45772:SF7">
    <property type="entry name" value="AMINO ACID ABC TRANSPORTER ATP-BINDING PROTEIN"/>
    <property type="match status" value="1"/>
</dbReference>
<dbReference type="GO" id="GO:0016887">
    <property type="term" value="F:ATP hydrolysis activity"/>
    <property type="evidence" value="ECO:0007669"/>
    <property type="project" value="InterPro"/>
</dbReference>
<dbReference type="Pfam" id="PF00005">
    <property type="entry name" value="ABC_tran"/>
    <property type="match status" value="1"/>
</dbReference>